<dbReference type="Proteomes" id="UP000193570">
    <property type="component" value="Unassembled WGS sequence"/>
</dbReference>
<evidence type="ECO:0000256" key="2">
    <source>
        <dbReference type="ARBA" id="ARBA00023004"/>
    </source>
</evidence>
<dbReference type="GO" id="GO:0051536">
    <property type="term" value="F:iron-sulfur cluster binding"/>
    <property type="evidence" value="ECO:0007669"/>
    <property type="project" value="UniProtKB-KW"/>
</dbReference>
<keyword evidence="7" id="KW-1185">Reference proteome</keyword>
<keyword evidence="2" id="KW-0408">Iron</keyword>
<feature type="domain" description="Radical SAM core" evidence="5">
    <location>
        <begin position="66"/>
        <end position="304"/>
    </location>
</feature>
<dbReference type="SMART" id="SM00729">
    <property type="entry name" value="Elp3"/>
    <property type="match status" value="1"/>
</dbReference>
<dbReference type="PROSITE" id="PS51918">
    <property type="entry name" value="RADICAL_SAM"/>
    <property type="match status" value="1"/>
</dbReference>
<organism evidence="6 7">
    <name type="scientific">Roseivivax jejudonensis</name>
    <dbReference type="NCBI Taxonomy" id="1529041"/>
    <lineage>
        <taxon>Bacteria</taxon>
        <taxon>Pseudomonadati</taxon>
        <taxon>Pseudomonadota</taxon>
        <taxon>Alphaproteobacteria</taxon>
        <taxon>Rhodobacterales</taxon>
        <taxon>Roseobacteraceae</taxon>
        <taxon>Roseivivax</taxon>
    </lineage>
</organism>
<dbReference type="RefSeq" id="WP_085791337.1">
    <property type="nucleotide sequence ID" value="NZ_FWFK01000002.1"/>
</dbReference>
<dbReference type="Gene3D" id="3.80.30.30">
    <property type="match status" value="1"/>
</dbReference>
<dbReference type="InterPro" id="IPR007197">
    <property type="entry name" value="rSAM"/>
</dbReference>
<evidence type="ECO:0000313" key="7">
    <source>
        <dbReference type="Proteomes" id="UP000193570"/>
    </source>
</evidence>
<evidence type="ECO:0000256" key="1">
    <source>
        <dbReference type="ARBA" id="ARBA00022723"/>
    </source>
</evidence>
<dbReference type="SUPFAM" id="SSF102114">
    <property type="entry name" value="Radical SAM enzymes"/>
    <property type="match status" value="1"/>
</dbReference>
<protein>
    <submittedName>
        <fullName evidence="6">Radical SAM superfamily protein</fullName>
    </submittedName>
</protein>
<dbReference type="OrthoDB" id="9785699at2"/>
<dbReference type="AlphaFoldDB" id="A0A1X6YQ52"/>
<feature type="region of interest" description="Disordered" evidence="4">
    <location>
        <begin position="1"/>
        <end position="23"/>
    </location>
</feature>
<proteinExistence type="predicted"/>
<dbReference type="GO" id="GO:0046872">
    <property type="term" value="F:metal ion binding"/>
    <property type="evidence" value="ECO:0007669"/>
    <property type="project" value="UniProtKB-KW"/>
</dbReference>
<evidence type="ECO:0000259" key="5">
    <source>
        <dbReference type="PROSITE" id="PS51918"/>
    </source>
</evidence>
<keyword evidence="1" id="KW-0479">Metal-binding</keyword>
<dbReference type="NCBIfam" id="NF033668">
    <property type="entry name" value="rSAM_PA0069"/>
    <property type="match status" value="1"/>
</dbReference>
<dbReference type="InterPro" id="IPR058240">
    <property type="entry name" value="rSAM_sf"/>
</dbReference>
<evidence type="ECO:0000256" key="4">
    <source>
        <dbReference type="SAM" id="MobiDB-lite"/>
    </source>
</evidence>
<dbReference type="EMBL" id="FWFK01000002">
    <property type="protein sequence ID" value="SLN27200.1"/>
    <property type="molecule type" value="Genomic_DNA"/>
</dbReference>
<reference evidence="6 7" key="1">
    <citation type="submission" date="2017-03" db="EMBL/GenBank/DDBJ databases">
        <authorList>
            <person name="Afonso C.L."/>
            <person name="Miller P.J."/>
            <person name="Scott M.A."/>
            <person name="Spackman E."/>
            <person name="Goraichik I."/>
            <person name="Dimitrov K.M."/>
            <person name="Suarez D.L."/>
            <person name="Swayne D.E."/>
        </authorList>
    </citation>
    <scope>NUCLEOTIDE SEQUENCE [LARGE SCALE GENOMIC DNA]</scope>
    <source>
        <strain evidence="6 7">CECT 8625</strain>
    </source>
</reference>
<dbReference type="CDD" id="cd01335">
    <property type="entry name" value="Radical_SAM"/>
    <property type="match status" value="1"/>
</dbReference>
<gene>
    <name evidence="6" type="ORF">ROJ8625_01117</name>
</gene>
<dbReference type="InterPro" id="IPR040086">
    <property type="entry name" value="MJ0683-like"/>
</dbReference>
<dbReference type="GO" id="GO:0003824">
    <property type="term" value="F:catalytic activity"/>
    <property type="evidence" value="ECO:0007669"/>
    <property type="project" value="InterPro"/>
</dbReference>
<keyword evidence="3" id="KW-0411">Iron-sulfur</keyword>
<dbReference type="InterPro" id="IPR006638">
    <property type="entry name" value="Elp3/MiaA/NifB-like_rSAM"/>
</dbReference>
<feature type="compositionally biased region" description="Basic and acidic residues" evidence="4">
    <location>
        <begin position="1"/>
        <end position="14"/>
    </location>
</feature>
<dbReference type="Pfam" id="PF04055">
    <property type="entry name" value="Radical_SAM"/>
    <property type="match status" value="1"/>
</dbReference>
<name>A0A1X6YQ52_9RHOB</name>
<dbReference type="PANTHER" id="PTHR43432:SF3">
    <property type="entry name" value="SLR0285 PROTEIN"/>
    <property type="match status" value="1"/>
</dbReference>
<dbReference type="PANTHER" id="PTHR43432">
    <property type="entry name" value="SLR0285 PROTEIN"/>
    <property type="match status" value="1"/>
</dbReference>
<dbReference type="SFLD" id="SFLDS00029">
    <property type="entry name" value="Radical_SAM"/>
    <property type="match status" value="1"/>
</dbReference>
<sequence>MTRHLNPVERDSRRGRGAASCDSGRFERHARELTHDGWDIPEETALLRTDVREERPRSLINYVRSPDIPFDRTINPYRGCEHGCIYCFARPTHAYLNLSPGLDFETKLIARPHAAEVLARELRAPRYRVAPIAIGTNTDPYQPIERDRGIMRQILEVLRAFRHPVGIVTKGTLIERDIDILAPMAAEGLVRVGLSVTTLDAQLARRLEPRAPAPARRLAAIGRLSAAGIPVRLMVSPVVPALTDPEMERIMEAGAAAGADAASWIMLRLPREVAPLWRDWLEEYYPDRAGRIMNRLREMHRGKDYDSAWHRRMRGEGPYAEVIGHRFKIAARRLGLDRPTAPLQAGLFRVPPQKGDQLALF</sequence>
<accession>A0A1X6YQ52</accession>
<dbReference type="SFLD" id="SFLDG01084">
    <property type="entry name" value="Uncharacterised_Radical_SAM_Su"/>
    <property type="match status" value="1"/>
</dbReference>
<evidence type="ECO:0000313" key="6">
    <source>
        <dbReference type="EMBL" id="SLN27200.1"/>
    </source>
</evidence>
<evidence type="ECO:0000256" key="3">
    <source>
        <dbReference type="ARBA" id="ARBA00023014"/>
    </source>
</evidence>